<feature type="domain" description="Valyl-tRNA synthetase tRNA-binding arm" evidence="15">
    <location>
        <begin position="982"/>
        <end position="1046"/>
    </location>
</feature>
<keyword evidence="3 12" id="KW-0963">Cytoplasm</keyword>
<evidence type="ECO:0000256" key="9">
    <source>
        <dbReference type="ARBA" id="ARBA00023146"/>
    </source>
</evidence>
<dbReference type="InterPro" id="IPR002300">
    <property type="entry name" value="aa-tRNA-synth_Ia"/>
</dbReference>
<evidence type="ECO:0000259" key="15">
    <source>
        <dbReference type="Pfam" id="PF10458"/>
    </source>
</evidence>
<evidence type="ECO:0000256" key="11">
    <source>
        <dbReference type="ARBA" id="ARBA00060830"/>
    </source>
</evidence>
<evidence type="ECO:0000256" key="6">
    <source>
        <dbReference type="ARBA" id="ARBA00022840"/>
    </source>
</evidence>
<feature type="coiled-coil region" evidence="12">
    <location>
        <begin position="1019"/>
        <end position="1049"/>
    </location>
</feature>
<evidence type="ECO:0000259" key="13">
    <source>
        <dbReference type="Pfam" id="PF00133"/>
    </source>
</evidence>
<dbReference type="PROSITE" id="PS00178">
    <property type="entry name" value="AA_TRNA_LIGASE_I"/>
    <property type="match status" value="1"/>
</dbReference>
<dbReference type="AlphaFoldDB" id="A0A2S8F922"/>
<dbReference type="EMBL" id="PUHY01000016">
    <property type="protein sequence ID" value="PQO28642.1"/>
    <property type="molecule type" value="Genomic_DNA"/>
</dbReference>
<keyword evidence="6 12" id="KW-0067">ATP-binding</keyword>
<comment type="subcellular location">
    <subcellularLocation>
        <location evidence="1 12">Cytoplasm</location>
    </subcellularLocation>
</comment>
<gene>
    <name evidence="12" type="primary">valS</name>
    <name evidence="16" type="ORF">C5Y83_29010</name>
</gene>
<feature type="short sequence motif" description="'HIGH' region" evidence="12">
    <location>
        <begin position="49"/>
        <end position="59"/>
    </location>
</feature>
<dbReference type="CDD" id="cd07962">
    <property type="entry name" value="Anticodon_Ia_Val"/>
    <property type="match status" value="1"/>
</dbReference>
<dbReference type="CDD" id="cd00817">
    <property type="entry name" value="ValRS_core"/>
    <property type="match status" value="1"/>
</dbReference>
<dbReference type="GO" id="GO:0006438">
    <property type="term" value="P:valyl-tRNA aminoacylation"/>
    <property type="evidence" value="ECO:0007669"/>
    <property type="project" value="UniProtKB-UniRule"/>
</dbReference>
<keyword evidence="5 12" id="KW-0547">Nucleotide-binding</keyword>
<dbReference type="InterPro" id="IPR013155">
    <property type="entry name" value="M/V/L/I-tRNA-synth_anticd-bd"/>
</dbReference>
<dbReference type="InterPro" id="IPR033705">
    <property type="entry name" value="Anticodon_Ia_Val"/>
</dbReference>
<comment type="caution">
    <text evidence="16">The sequence shown here is derived from an EMBL/GenBank/DDBJ whole genome shotgun (WGS) entry which is preliminary data.</text>
</comment>
<dbReference type="Pfam" id="PF08264">
    <property type="entry name" value="Anticodon_1"/>
    <property type="match status" value="1"/>
</dbReference>
<evidence type="ECO:0000256" key="10">
    <source>
        <dbReference type="ARBA" id="ARBA00047552"/>
    </source>
</evidence>
<dbReference type="SUPFAM" id="SSF52374">
    <property type="entry name" value="Nucleotidylyl transferase"/>
    <property type="match status" value="1"/>
</dbReference>
<dbReference type="Gene3D" id="3.90.740.10">
    <property type="entry name" value="Valyl/Leucyl/Isoleucyl-tRNA synthetase, editing domain"/>
    <property type="match status" value="1"/>
</dbReference>
<dbReference type="FunFam" id="3.40.50.620:FF:000032">
    <property type="entry name" value="Valine--tRNA ligase"/>
    <property type="match status" value="1"/>
</dbReference>
<dbReference type="SUPFAM" id="SSF50677">
    <property type="entry name" value="ValRS/IleRS/LeuRS editing domain"/>
    <property type="match status" value="1"/>
</dbReference>
<dbReference type="GO" id="GO:0005829">
    <property type="term" value="C:cytosol"/>
    <property type="evidence" value="ECO:0007669"/>
    <property type="project" value="TreeGrafter"/>
</dbReference>
<dbReference type="InterPro" id="IPR014729">
    <property type="entry name" value="Rossmann-like_a/b/a_fold"/>
</dbReference>
<dbReference type="Pfam" id="PF00133">
    <property type="entry name" value="tRNA-synt_1"/>
    <property type="match status" value="1"/>
</dbReference>
<comment type="subunit">
    <text evidence="2 12">Monomer.</text>
</comment>
<sequence>MVAFSAQDIPNRFDFSISPKIYEYWESKRFFHSEPDPNRKPFTIVIPPPNVTGALHLGHALNNTLQDVLIRYKRMKGFNTLWIPGTDHAGIATQAVVERRIFEQEKKSRHDLGREELVRRIWDWKDQYEARILGQLKRLGSSCDWERTRFTLDERCARAVRRTFFDLFAKQWIYKGKRLVNWDTFLQTAVSDDEVFDETTDGHFWHFKYPVIDPKPGEPKYVTIATTRPETMLGDTAVAVHPNPEKALNTIEAELKEKLKEAAGKDKPAIQEQLDQIAERRETMLPQLIQLRDMALDGRKLMLPLVDREIPLVADQWAKPELGSGCVKITPAHDPNDYEVGRRQDLPMINILNPDGTMNEVTGEYVGLTIPKAREAVVRDLEALQLMEKVEDRKIEMPYSDRSKTPIEPYLADQWFVKMDDLAQSAMDAVKDGRVKIFPQRYANGYLDWLSEKRDWPVSRQLWWGHQIPIWSQECAHKEDHDALVAKLDADPDIQSHKVNYQIERDVELEAAEKTGTIQGAARAAMPYSQVHVCIADEDDTLAAKYEAMGFVREEDVLDTWFSSALWPHSTLGWPEHTPELEYYYPTSTLITSRDIITLWVARMVLAGINNMGEIPFREVFIHPTILDGLGERMSKSKGNGVDPLDVIDRFGADSLRFGLAYLTTETQDVRMPVQFECPHCNALLDQTKKNRQQPRIECKKCGKAFSTQWAESEEDKALPRGSVVSERFELGRNFCNKLWNAARFTMMNLEGYTPGTVSDDELQLEDRWILSRLHTVTKEVERCYENYGYADAARATYDFAWDEFCNFYVEILKERFQDEKQRPTAQRVITYVLDSMLRLLHPIIPFITEEIWQTLGKIAPMRGLEQVTEATESIMESSWPEIAAKWEDGTIETQFSVFQETLGSLREIRSRQNIGPKDTMEFVIRCDDAKAKLLGTMSPYFLSMNNARSCGLGNAVEVPETNATITAGDMEIFVDLKDFIDVEAEIERNEKLKSKLVQLVTTKEKKLSNDSFVSRAPADIVAKERESLEQARQELERVISALARLRESAAK</sequence>
<dbReference type="SUPFAM" id="SSF47323">
    <property type="entry name" value="Anticodon-binding domain of a subclass of class I aminoacyl-tRNA synthetases"/>
    <property type="match status" value="1"/>
</dbReference>
<evidence type="ECO:0000256" key="5">
    <source>
        <dbReference type="ARBA" id="ARBA00022741"/>
    </source>
</evidence>
<organism evidence="16 17">
    <name type="scientific">Blastopirellula marina</name>
    <dbReference type="NCBI Taxonomy" id="124"/>
    <lineage>
        <taxon>Bacteria</taxon>
        <taxon>Pseudomonadati</taxon>
        <taxon>Planctomycetota</taxon>
        <taxon>Planctomycetia</taxon>
        <taxon>Pirellulales</taxon>
        <taxon>Pirellulaceae</taxon>
        <taxon>Blastopirellula</taxon>
    </lineage>
</organism>
<dbReference type="InterPro" id="IPR009080">
    <property type="entry name" value="tRNAsynth_Ia_anticodon-bd"/>
</dbReference>
<evidence type="ECO:0000256" key="1">
    <source>
        <dbReference type="ARBA" id="ARBA00004496"/>
    </source>
</evidence>
<dbReference type="InterPro" id="IPR002303">
    <property type="entry name" value="Valyl-tRNA_ligase"/>
</dbReference>
<dbReference type="Proteomes" id="UP000238322">
    <property type="component" value="Unassembled WGS sequence"/>
</dbReference>
<keyword evidence="9 12" id="KW-0030">Aminoacyl-tRNA synthetase</keyword>
<evidence type="ECO:0000313" key="16">
    <source>
        <dbReference type="EMBL" id="PQO28642.1"/>
    </source>
</evidence>
<dbReference type="InterPro" id="IPR010978">
    <property type="entry name" value="tRNA-bd_arm"/>
</dbReference>
<accession>A0A2S8F922</accession>
<keyword evidence="4 12" id="KW-0436">Ligase</keyword>
<dbReference type="EC" id="6.1.1.9" evidence="12"/>
<feature type="binding site" evidence="12">
    <location>
        <position position="636"/>
    </location>
    <ligand>
        <name>ATP</name>
        <dbReference type="ChEBI" id="CHEBI:30616"/>
    </ligand>
</feature>
<evidence type="ECO:0000256" key="3">
    <source>
        <dbReference type="ARBA" id="ARBA00022490"/>
    </source>
</evidence>
<evidence type="ECO:0000313" key="17">
    <source>
        <dbReference type="Proteomes" id="UP000238322"/>
    </source>
</evidence>
<dbReference type="InterPro" id="IPR009008">
    <property type="entry name" value="Val/Leu/Ile-tRNA-synth_edit"/>
</dbReference>
<dbReference type="InterPro" id="IPR001412">
    <property type="entry name" value="aa-tRNA-synth_I_CS"/>
</dbReference>
<comment type="domain">
    <text evidence="12">The C-terminal coiled-coil domain is crucial for aminoacylation activity.</text>
</comment>
<dbReference type="InterPro" id="IPR037118">
    <property type="entry name" value="Val-tRNA_synth_C_sf"/>
</dbReference>
<comment type="caution">
    <text evidence="12">Lacks conserved residue(s) required for the propagation of feature annotation.</text>
</comment>
<dbReference type="GO" id="GO:0002161">
    <property type="term" value="F:aminoacyl-tRNA deacylase activity"/>
    <property type="evidence" value="ECO:0007669"/>
    <property type="project" value="InterPro"/>
</dbReference>
<dbReference type="Gene3D" id="3.40.50.620">
    <property type="entry name" value="HUPs"/>
    <property type="match status" value="2"/>
</dbReference>
<dbReference type="InterPro" id="IPR019499">
    <property type="entry name" value="Val-tRNA_synth_tRNA-bd"/>
</dbReference>
<dbReference type="PRINTS" id="PR00986">
    <property type="entry name" value="TRNASYNTHVAL"/>
</dbReference>
<reference evidence="16 17" key="1">
    <citation type="submission" date="2018-02" db="EMBL/GenBank/DDBJ databases">
        <title>Comparative genomes isolates from brazilian mangrove.</title>
        <authorList>
            <person name="Araujo J.E."/>
            <person name="Taketani R.G."/>
            <person name="Silva M.C.P."/>
            <person name="Loureco M.V."/>
            <person name="Andreote F.D."/>
        </authorList>
    </citation>
    <scope>NUCLEOTIDE SEQUENCE [LARGE SCALE GENOMIC DNA]</scope>
    <source>
        <strain evidence="16 17">Hex-1 MGV</strain>
    </source>
</reference>
<keyword evidence="8 12" id="KW-0175">Coiled coil</keyword>
<dbReference type="PANTHER" id="PTHR11946">
    <property type="entry name" value="VALYL-TRNA SYNTHETASES"/>
    <property type="match status" value="1"/>
</dbReference>
<evidence type="ECO:0000256" key="8">
    <source>
        <dbReference type="ARBA" id="ARBA00023054"/>
    </source>
</evidence>
<dbReference type="FunFam" id="1.10.287.380:FF:000001">
    <property type="entry name" value="Valine--tRNA ligase"/>
    <property type="match status" value="1"/>
</dbReference>
<keyword evidence="7 12" id="KW-0648">Protein biosynthesis</keyword>
<name>A0A2S8F922_9BACT</name>
<comment type="similarity">
    <text evidence="11 12">Belongs to the class-I aminoacyl-tRNA synthetase family. ValS type 1 subfamily.</text>
</comment>
<comment type="catalytic activity">
    <reaction evidence="10 12">
        <text>tRNA(Val) + L-valine + ATP = L-valyl-tRNA(Val) + AMP + diphosphate</text>
        <dbReference type="Rhea" id="RHEA:10704"/>
        <dbReference type="Rhea" id="RHEA-COMP:9672"/>
        <dbReference type="Rhea" id="RHEA-COMP:9708"/>
        <dbReference type="ChEBI" id="CHEBI:30616"/>
        <dbReference type="ChEBI" id="CHEBI:33019"/>
        <dbReference type="ChEBI" id="CHEBI:57762"/>
        <dbReference type="ChEBI" id="CHEBI:78442"/>
        <dbReference type="ChEBI" id="CHEBI:78537"/>
        <dbReference type="ChEBI" id="CHEBI:456215"/>
        <dbReference type="EC" id="6.1.1.9"/>
    </reaction>
</comment>
<dbReference type="RefSeq" id="WP_105333309.1">
    <property type="nucleotide sequence ID" value="NZ_PUHY01000016.1"/>
</dbReference>
<feature type="domain" description="Methionyl/Valyl/Leucyl/Isoleucyl-tRNA synthetase anticodon-binding" evidence="14">
    <location>
        <begin position="767"/>
        <end position="920"/>
    </location>
</feature>
<dbReference type="SUPFAM" id="SSF46589">
    <property type="entry name" value="tRNA-binding arm"/>
    <property type="match status" value="1"/>
</dbReference>
<evidence type="ECO:0000256" key="2">
    <source>
        <dbReference type="ARBA" id="ARBA00011245"/>
    </source>
</evidence>
<dbReference type="PANTHER" id="PTHR11946:SF93">
    <property type="entry name" value="VALINE--TRNA LIGASE, CHLOROPLASTIC_MITOCHONDRIAL 2"/>
    <property type="match status" value="1"/>
</dbReference>
<evidence type="ECO:0000256" key="12">
    <source>
        <dbReference type="HAMAP-Rule" id="MF_02004"/>
    </source>
</evidence>
<evidence type="ECO:0000256" key="7">
    <source>
        <dbReference type="ARBA" id="ARBA00022917"/>
    </source>
</evidence>
<proteinExistence type="inferred from homology"/>
<comment type="function">
    <text evidence="12">Catalyzes the attachment of valine to tRNA(Val). As ValRS can inadvertently accommodate and process structurally similar amino acids such as threonine, to avoid such errors, it has a 'posttransfer' editing activity that hydrolyzes mischarged Thr-tRNA(Val) in a tRNA-dependent manner.</text>
</comment>
<comment type="domain">
    <text evidence="12">ValRS has two distinct active sites: one for aminoacylation and one for editing. The misactivated threonine is translocated from the active site to the editing site.</text>
</comment>
<dbReference type="GO" id="GO:0005524">
    <property type="term" value="F:ATP binding"/>
    <property type="evidence" value="ECO:0007669"/>
    <property type="project" value="UniProtKB-UniRule"/>
</dbReference>
<dbReference type="Pfam" id="PF10458">
    <property type="entry name" value="Val_tRNA-synt_C"/>
    <property type="match status" value="1"/>
</dbReference>
<protein>
    <recommendedName>
        <fullName evidence="12">Valine--tRNA ligase</fullName>
        <ecNumber evidence="12">6.1.1.9</ecNumber>
    </recommendedName>
    <alternativeName>
        <fullName evidence="12">Valyl-tRNA synthetase</fullName>
        <shortName evidence="12">ValRS</shortName>
    </alternativeName>
</protein>
<evidence type="ECO:0000256" key="4">
    <source>
        <dbReference type="ARBA" id="ARBA00022598"/>
    </source>
</evidence>
<dbReference type="HAMAP" id="MF_02004">
    <property type="entry name" value="Val_tRNA_synth_type1"/>
    <property type="match status" value="1"/>
</dbReference>
<feature type="domain" description="Aminoacyl-tRNA synthetase class Ia" evidence="13">
    <location>
        <begin position="20"/>
        <end position="672"/>
    </location>
</feature>
<dbReference type="Gene3D" id="1.10.287.380">
    <property type="entry name" value="Valyl-tRNA synthetase, C-terminal domain"/>
    <property type="match status" value="1"/>
</dbReference>
<dbReference type="OrthoDB" id="9810365at2"/>
<evidence type="ECO:0000259" key="14">
    <source>
        <dbReference type="Pfam" id="PF08264"/>
    </source>
</evidence>
<dbReference type="Gene3D" id="1.10.730.10">
    <property type="entry name" value="Isoleucyl-tRNA Synthetase, Domain 1"/>
    <property type="match status" value="2"/>
</dbReference>
<dbReference type="GO" id="GO:0004832">
    <property type="term" value="F:valine-tRNA ligase activity"/>
    <property type="evidence" value="ECO:0007669"/>
    <property type="project" value="UniProtKB-UniRule"/>
</dbReference>